<evidence type="ECO:0000256" key="1">
    <source>
        <dbReference type="ARBA" id="ARBA00022603"/>
    </source>
</evidence>
<dbReference type="AlphaFoldDB" id="A0A398B4M8"/>
<keyword evidence="2 5" id="KW-0808">Transferase</keyword>
<dbReference type="RefSeq" id="WP_119113554.1">
    <property type="nucleotide sequence ID" value="NZ_CBCSEO010000005.1"/>
</dbReference>
<comment type="caution">
    <text evidence="5">The sequence shown here is derived from an EMBL/GenBank/DDBJ whole genome shotgun (WGS) entry which is preliminary data.</text>
</comment>
<dbReference type="InterPro" id="IPR041698">
    <property type="entry name" value="Methyltransf_25"/>
</dbReference>
<dbReference type="GO" id="GO:0032259">
    <property type="term" value="P:methylation"/>
    <property type="evidence" value="ECO:0007669"/>
    <property type="project" value="UniProtKB-KW"/>
</dbReference>
<gene>
    <name evidence="5" type="ORF">D1970_14305</name>
</gene>
<accession>A0A398B4M8</accession>
<dbReference type="InterPro" id="IPR029063">
    <property type="entry name" value="SAM-dependent_MTases_sf"/>
</dbReference>
<feature type="domain" description="Methyltransferase" evidence="4">
    <location>
        <begin position="41"/>
        <end position="135"/>
    </location>
</feature>
<keyword evidence="6" id="KW-1185">Reference proteome</keyword>
<dbReference type="SUPFAM" id="SSF53335">
    <property type="entry name" value="S-adenosyl-L-methionine-dependent methyltransferases"/>
    <property type="match status" value="1"/>
</dbReference>
<dbReference type="EMBL" id="QWVT01000024">
    <property type="protein sequence ID" value="RID83778.1"/>
    <property type="molecule type" value="Genomic_DNA"/>
</dbReference>
<evidence type="ECO:0000259" key="4">
    <source>
        <dbReference type="Pfam" id="PF13649"/>
    </source>
</evidence>
<evidence type="ECO:0000313" key="5">
    <source>
        <dbReference type="EMBL" id="RID83778.1"/>
    </source>
</evidence>
<dbReference type="PANTHER" id="PTHR43464">
    <property type="entry name" value="METHYLTRANSFERASE"/>
    <property type="match status" value="1"/>
</dbReference>
<dbReference type="Gene3D" id="2.20.25.110">
    <property type="entry name" value="S-adenosyl-L-methionine-dependent methyltransferases"/>
    <property type="match status" value="1"/>
</dbReference>
<dbReference type="PANTHER" id="PTHR43464:SF19">
    <property type="entry name" value="UBIQUINONE BIOSYNTHESIS O-METHYLTRANSFERASE, MITOCHONDRIAL"/>
    <property type="match status" value="1"/>
</dbReference>
<evidence type="ECO:0000256" key="2">
    <source>
        <dbReference type="ARBA" id="ARBA00022679"/>
    </source>
</evidence>
<protein>
    <submittedName>
        <fullName evidence="5">Class I SAM-dependent methyltransferase</fullName>
    </submittedName>
</protein>
<reference evidence="5 6" key="1">
    <citation type="submission" date="2018-08" db="EMBL/GenBank/DDBJ databases">
        <title>Bacillus jemisoniae sp. nov., Bacillus chryseoplanitiae sp. nov., Bacillus resnikiae sp. nov., and Bacillus frankliniae sp. nov., isolated from Viking spacecraft and associated surfaces.</title>
        <authorList>
            <person name="Seuylemezian A."/>
            <person name="Vaishampayan P."/>
        </authorList>
    </citation>
    <scope>NUCLEOTIDE SEQUENCE [LARGE SCALE GENOMIC DNA]</scope>
    <source>
        <strain evidence="5 6">JJ-247</strain>
    </source>
</reference>
<name>A0A398B4M8_9BACI</name>
<keyword evidence="3" id="KW-0949">S-adenosyl-L-methionine</keyword>
<evidence type="ECO:0000313" key="6">
    <source>
        <dbReference type="Proteomes" id="UP000265816"/>
    </source>
</evidence>
<keyword evidence="1 5" id="KW-0489">Methyltransferase</keyword>
<evidence type="ECO:0000256" key="3">
    <source>
        <dbReference type="ARBA" id="ARBA00022691"/>
    </source>
</evidence>
<dbReference type="OrthoDB" id="9811589at2"/>
<dbReference type="Gene3D" id="3.40.50.150">
    <property type="entry name" value="Vaccinia Virus protein VP39"/>
    <property type="match status" value="1"/>
</dbReference>
<dbReference type="GO" id="GO:0008168">
    <property type="term" value="F:methyltransferase activity"/>
    <property type="evidence" value="ECO:0007669"/>
    <property type="project" value="UniProtKB-KW"/>
</dbReference>
<dbReference type="Pfam" id="PF13649">
    <property type="entry name" value="Methyltransf_25"/>
    <property type="match status" value="1"/>
</dbReference>
<dbReference type="Proteomes" id="UP000265816">
    <property type="component" value="Unassembled WGS sequence"/>
</dbReference>
<proteinExistence type="predicted"/>
<dbReference type="CDD" id="cd02440">
    <property type="entry name" value="AdoMet_MTases"/>
    <property type="match status" value="1"/>
</dbReference>
<organism evidence="5 6">
    <name type="scientific">Mesobacillus zeae</name>
    <dbReference type="NCBI Taxonomy" id="1917180"/>
    <lineage>
        <taxon>Bacteria</taxon>
        <taxon>Bacillati</taxon>
        <taxon>Bacillota</taxon>
        <taxon>Bacilli</taxon>
        <taxon>Bacillales</taxon>
        <taxon>Bacillaceae</taxon>
        <taxon>Mesobacillus</taxon>
    </lineage>
</organism>
<sequence>MSYAGFAYLYDELMDDVPYGDWVKWTECAAAQHKAEGKRLLEIACGTGELSVRFAEAGYTVTGLDLSEDMLAVARSKADESGYNIPFYRQDMSEMEGLGEFDVAVIFCDSLNYLESEEQVLKTFEGAFVHLKKGGLLLFDVHSVFKMNHIFADSTFTLNDEHISYIWNSFQGEFPDSVEHELTFFVQDEKTGLYRRLDESHFQRTYSPENYCKLLEKAGFNVFSVTADFKAESPSECSERIFFAAGKPSA</sequence>